<dbReference type="RefSeq" id="WP_048354731.1">
    <property type="nucleotide sequence ID" value="NZ_CP023481.1"/>
</dbReference>
<dbReference type="Proteomes" id="UP000036168">
    <property type="component" value="Unassembled WGS sequence"/>
</dbReference>
<comment type="caution">
    <text evidence="1">The sequence shown here is derived from an EMBL/GenBank/DDBJ whole genome shotgun (WGS) entry which is preliminary data.</text>
</comment>
<organism evidence="1 3">
    <name type="scientific">Bacillus glycinifermentans</name>
    <dbReference type="NCBI Taxonomy" id="1664069"/>
    <lineage>
        <taxon>Bacteria</taxon>
        <taxon>Bacillati</taxon>
        <taxon>Bacillota</taxon>
        <taxon>Bacilli</taxon>
        <taxon>Bacillales</taxon>
        <taxon>Bacillaceae</taxon>
        <taxon>Bacillus</taxon>
    </lineage>
</organism>
<dbReference type="STRING" id="1664069.BGLY_3676"/>
<dbReference type="AlphaFoldDB" id="A0A0J6DZ81"/>
<protein>
    <submittedName>
        <fullName evidence="2">WXG100 family type VII secretion target</fullName>
    </submittedName>
</protein>
<reference evidence="2 4" key="3">
    <citation type="submission" date="2023-03" db="EMBL/GenBank/DDBJ databases">
        <title>Agriculturally important microbes genome sequencing.</title>
        <authorList>
            <person name="Dunlap C."/>
        </authorList>
    </citation>
    <scope>NUCLEOTIDE SEQUENCE [LARGE SCALE GENOMIC DNA]</scope>
    <source>
        <strain evidence="2 4">CBP-3203</strain>
    </source>
</reference>
<dbReference type="Proteomes" id="UP001341297">
    <property type="component" value="Unassembled WGS sequence"/>
</dbReference>
<sequence>MDGYGYYNYGYSAAESKVGGQTVDISLNETSKALSHAKAIEKHVSDSLSQAKELKVFIESGKWSGKTRDAFLSYLELIIDLNADMKDALKENTSALDALEKSISDFSKLSEVKEIQNL</sequence>
<name>A0A0J6DZ81_9BACI</name>
<dbReference type="EMBL" id="JARRTL010000016">
    <property type="protein sequence ID" value="MEC0486385.1"/>
    <property type="molecule type" value="Genomic_DNA"/>
</dbReference>
<dbReference type="Pfam" id="PF06013">
    <property type="entry name" value="WXG100"/>
    <property type="match status" value="1"/>
</dbReference>
<gene>
    <name evidence="1" type="ORF">AB447_202260</name>
    <name evidence="2" type="ORF">P8828_16455</name>
</gene>
<reference evidence="1" key="2">
    <citation type="submission" date="2015-10" db="EMBL/GenBank/DDBJ databases">
        <authorList>
            <person name="Gilbert D.G."/>
        </authorList>
    </citation>
    <scope>NUCLEOTIDE SEQUENCE</scope>
    <source>
        <strain evidence="1">GO-13</strain>
    </source>
</reference>
<dbReference type="EMBL" id="LECW02000012">
    <property type="protein sequence ID" value="KRT94135.1"/>
    <property type="molecule type" value="Genomic_DNA"/>
</dbReference>
<evidence type="ECO:0000313" key="3">
    <source>
        <dbReference type="Proteomes" id="UP000036168"/>
    </source>
</evidence>
<keyword evidence="4" id="KW-1185">Reference proteome</keyword>
<evidence type="ECO:0000313" key="2">
    <source>
        <dbReference type="EMBL" id="MEC0486385.1"/>
    </source>
</evidence>
<evidence type="ECO:0000313" key="4">
    <source>
        <dbReference type="Proteomes" id="UP001341297"/>
    </source>
</evidence>
<dbReference type="OrthoDB" id="2224332at2"/>
<proteinExistence type="predicted"/>
<dbReference type="InterPro" id="IPR010310">
    <property type="entry name" value="T7SS_ESAT-6-like"/>
</dbReference>
<accession>A0A0J6DZ81</accession>
<dbReference type="PATRIC" id="fig|1664069.3.peg.591"/>
<accession>A0A0J6HBL8</accession>
<reference evidence="1 3" key="1">
    <citation type="journal article" date="2015" name="Int. J. Syst. Evol. Microbiol.">
        <title>Bacillus glycinifermentans sp. nov., isolated from fermented soybean paste.</title>
        <authorList>
            <person name="Kim S.J."/>
            <person name="Dunlap C.A."/>
            <person name="Kwon S.W."/>
            <person name="Rooney A.P."/>
        </authorList>
    </citation>
    <scope>NUCLEOTIDE SEQUENCE [LARGE SCALE GENOMIC DNA]</scope>
    <source>
        <strain evidence="1 3">GO-13</strain>
    </source>
</reference>
<evidence type="ECO:0000313" key="1">
    <source>
        <dbReference type="EMBL" id="KRT94135.1"/>
    </source>
</evidence>